<keyword evidence="2" id="KW-1185">Reference proteome</keyword>
<comment type="caution">
    <text evidence="1">The sequence shown here is derived from an EMBL/GenBank/DDBJ whole genome shotgun (WGS) entry which is preliminary data.</text>
</comment>
<dbReference type="RefSeq" id="WP_130160528.1">
    <property type="nucleotide sequence ID" value="NZ_SGIS01000096.1"/>
</dbReference>
<organism evidence="1 2">
    <name type="scientific">Sphingomonas populi</name>
    <dbReference type="NCBI Taxonomy" id="2484750"/>
    <lineage>
        <taxon>Bacteria</taxon>
        <taxon>Pseudomonadati</taxon>
        <taxon>Pseudomonadota</taxon>
        <taxon>Alphaproteobacteria</taxon>
        <taxon>Sphingomonadales</taxon>
        <taxon>Sphingomonadaceae</taxon>
        <taxon>Sphingomonas</taxon>
    </lineage>
</organism>
<evidence type="ECO:0000313" key="1">
    <source>
        <dbReference type="EMBL" id="RZF59066.1"/>
    </source>
</evidence>
<name>A0A4Q6XS33_9SPHN</name>
<dbReference type="AlphaFoldDB" id="A0A4Q6XS33"/>
<gene>
    <name evidence="1" type="ORF">EWE75_23805</name>
</gene>
<dbReference type="OrthoDB" id="7363783at2"/>
<dbReference type="EMBL" id="SGIS01000096">
    <property type="protein sequence ID" value="RZF59066.1"/>
    <property type="molecule type" value="Genomic_DNA"/>
</dbReference>
<dbReference type="Pfam" id="PF22284">
    <property type="entry name" value="DUF6961"/>
    <property type="match status" value="1"/>
</dbReference>
<protein>
    <submittedName>
        <fullName evidence="1">Uncharacterized protein</fullName>
    </submittedName>
</protein>
<sequence>MTRDEERWAEALAIERIHGDRAPVWVAERIGELALAGDEAGVRRFKEIAARLGQMTRGGRQ</sequence>
<accession>A0A4Q6XS33</accession>
<proteinExistence type="predicted"/>
<dbReference type="InterPro" id="IPR054234">
    <property type="entry name" value="DUF6961"/>
</dbReference>
<dbReference type="Proteomes" id="UP000292085">
    <property type="component" value="Unassembled WGS sequence"/>
</dbReference>
<reference evidence="1 2" key="1">
    <citation type="submission" date="2019-02" db="EMBL/GenBank/DDBJ databases">
        <authorList>
            <person name="Li Y."/>
        </authorList>
    </citation>
    <scope>NUCLEOTIDE SEQUENCE [LARGE SCALE GENOMIC DNA]</scope>
    <source>
        <strain evidence="1 2">3-7</strain>
    </source>
</reference>
<evidence type="ECO:0000313" key="2">
    <source>
        <dbReference type="Proteomes" id="UP000292085"/>
    </source>
</evidence>